<accession>A0A918K260</accession>
<sequence>MTGTQMAKDDYHARAQLEAALLRGRAPAVGPRGGPQAGPGTDSRTGAQDPRTGTGSPARAADPAAHPLPPSRAAADGSLAGPDGATRFRASLAQEGMWRSLRGGPGSTPPLLTGGLRLRGPLDAGALEDAWNDVVARHDNLRSTLRQEDGRLNQVVAGSLRLPVPVTGLAIEDFGRFTRQEVDRPLDLAEGPLAGLRLLRLGADDHIAFLLVHHIIGDGRTLEVLVRDLSAFYLARTTGTTVPLPRLPVRYGEFAAAHRARTEGPRGAEVGDYWLRRLAGAEPAELPTDRAPSGRPAALGGFLDVPMPADVLRRLTEFARARRTTLHTVGLAAFQALLARESGQRDISVRVPVSYRDGTELQDLVADFSNDVVVRTDLSANPAFGELVDRVHHDTALDFAHHDLPPHLLEPRMDTPGLLDRLFHVQFTAEREFDVAVTVGELGAEPIMPPDPYVSRPLSLRLRHGDGSARCLAAFALDRFSEERVARFVADYHDLVGELTGHPDRRVLG</sequence>
<dbReference type="GO" id="GO:0005829">
    <property type="term" value="C:cytosol"/>
    <property type="evidence" value="ECO:0007669"/>
    <property type="project" value="TreeGrafter"/>
</dbReference>
<feature type="domain" description="Condensation" evidence="2">
    <location>
        <begin position="90"/>
        <end position="506"/>
    </location>
</feature>
<comment type="caution">
    <text evidence="3">The sequence shown here is derived from an EMBL/GenBank/DDBJ whole genome shotgun (WGS) entry which is preliminary data.</text>
</comment>
<dbReference type="GO" id="GO:0008610">
    <property type="term" value="P:lipid biosynthetic process"/>
    <property type="evidence" value="ECO:0007669"/>
    <property type="project" value="UniProtKB-ARBA"/>
</dbReference>
<protein>
    <submittedName>
        <fullName evidence="3">Peptide synthetase</fullName>
    </submittedName>
</protein>
<name>A0A918K260_9ACTN</name>
<feature type="region of interest" description="Disordered" evidence="1">
    <location>
        <begin position="22"/>
        <end position="85"/>
    </location>
</feature>
<keyword evidence="4" id="KW-1185">Reference proteome</keyword>
<dbReference type="SUPFAM" id="SSF52777">
    <property type="entry name" value="CoA-dependent acyltransferases"/>
    <property type="match status" value="2"/>
</dbReference>
<evidence type="ECO:0000313" key="3">
    <source>
        <dbReference type="EMBL" id="GGX44038.1"/>
    </source>
</evidence>
<reference evidence="3" key="2">
    <citation type="submission" date="2020-09" db="EMBL/GenBank/DDBJ databases">
        <authorList>
            <person name="Sun Q."/>
            <person name="Ohkuma M."/>
        </authorList>
    </citation>
    <scope>NUCLEOTIDE SEQUENCE</scope>
    <source>
        <strain evidence="3">JCM 4956</strain>
    </source>
</reference>
<dbReference type="GO" id="GO:0009239">
    <property type="term" value="P:enterobactin biosynthetic process"/>
    <property type="evidence" value="ECO:0007669"/>
    <property type="project" value="TreeGrafter"/>
</dbReference>
<dbReference type="PANTHER" id="PTHR45527">
    <property type="entry name" value="NONRIBOSOMAL PEPTIDE SYNTHETASE"/>
    <property type="match status" value="1"/>
</dbReference>
<evidence type="ECO:0000259" key="2">
    <source>
        <dbReference type="Pfam" id="PF00668"/>
    </source>
</evidence>
<dbReference type="InterPro" id="IPR001242">
    <property type="entry name" value="Condensation_dom"/>
</dbReference>
<dbReference type="GO" id="GO:0009366">
    <property type="term" value="C:enterobactin synthetase complex"/>
    <property type="evidence" value="ECO:0007669"/>
    <property type="project" value="TreeGrafter"/>
</dbReference>
<dbReference type="GO" id="GO:0047527">
    <property type="term" value="F:2,3-dihydroxybenzoate-serine ligase activity"/>
    <property type="evidence" value="ECO:0007669"/>
    <property type="project" value="TreeGrafter"/>
</dbReference>
<dbReference type="Gene3D" id="3.30.559.10">
    <property type="entry name" value="Chloramphenicol acetyltransferase-like domain"/>
    <property type="match status" value="1"/>
</dbReference>
<dbReference type="Gene3D" id="3.30.559.30">
    <property type="entry name" value="Nonribosomal peptide synthetase, condensation domain"/>
    <property type="match status" value="1"/>
</dbReference>
<proteinExistence type="predicted"/>
<dbReference type="PANTHER" id="PTHR45527:SF1">
    <property type="entry name" value="FATTY ACID SYNTHASE"/>
    <property type="match status" value="1"/>
</dbReference>
<gene>
    <name evidence="3" type="ORF">GCM10010515_08640</name>
</gene>
<dbReference type="AlphaFoldDB" id="A0A918K260"/>
<evidence type="ECO:0000256" key="1">
    <source>
        <dbReference type="SAM" id="MobiDB-lite"/>
    </source>
</evidence>
<evidence type="ECO:0000313" key="4">
    <source>
        <dbReference type="Proteomes" id="UP000645555"/>
    </source>
</evidence>
<feature type="compositionally biased region" description="Polar residues" evidence="1">
    <location>
        <begin position="42"/>
        <end position="55"/>
    </location>
</feature>
<dbReference type="InterPro" id="IPR023213">
    <property type="entry name" value="CAT-like_dom_sf"/>
</dbReference>
<organism evidence="3 4">
    <name type="scientific">Streptomyces fructofermentans</name>
    <dbReference type="NCBI Taxonomy" id="152141"/>
    <lineage>
        <taxon>Bacteria</taxon>
        <taxon>Bacillati</taxon>
        <taxon>Actinomycetota</taxon>
        <taxon>Actinomycetes</taxon>
        <taxon>Kitasatosporales</taxon>
        <taxon>Streptomycetaceae</taxon>
        <taxon>Streptomyces</taxon>
    </lineage>
</organism>
<dbReference type="CDD" id="cd19531">
    <property type="entry name" value="LCL_NRPS-like"/>
    <property type="match status" value="1"/>
</dbReference>
<dbReference type="RefSeq" id="WP_190033937.1">
    <property type="nucleotide sequence ID" value="NZ_BMWD01000002.1"/>
</dbReference>
<dbReference type="Pfam" id="PF00668">
    <property type="entry name" value="Condensation"/>
    <property type="match status" value="1"/>
</dbReference>
<dbReference type="Proteomes" id="UP000645555">
    <property type="component" value="Unassembled WGS sequence"/>
</dbReference>
<reference evidence="3" key="1">
    <citation type="journal article" date="2014" name="Int. J. Syst. Evol. Microbiol.">
        <title>Complete genome sequence of Corynebacterium casei LMG S-19264T (=DSM 44701T), isolated from a smear-ripened cheese.</title>
        <authorList>
            <consortium name="US DOE Joint Genome Institute (JGI-PGF)"/>
            <person name="Walter F."/>
            <person name="Albersmeier A."/>
            <person name="Kalinowski J."/>
            <person name="Ruckert C."/>
        </authorList>
    </citation>
    <scope>NUCLEOTIDE SEQUENCE</scope>
    <source>
        <strain evidence="3">JCM 4956</strain>
    </source>
</reference>
<dbReference type="GO" id="GO:0043041">
    <property type="term" value="P:amino acid activation for nonribosomal peptide biosynthetic process"/>
    <property type="evidence" value="ECO:0007669"/>
    <property type="project" value="TreeGrafter"/>
</dbReference>
<dbReference type="EMBL" id="BMWD01000002">
    <property type="protein sequence ID" value="GGX44038.1"/>
    <property type="molecule type" value="Genomic_DNA"/>
</dbReference>
<dbReference type="GO" id="GO:0031177">
    <property type="term" value="F:phosphopantetheine binding"/>
    <property type="evidence" value="ECO:0007669"/>
    <property type="project" value="TreeGrafter"/>
</dbReference>